<keyword evidence="3" id="KW-1185">Reference proteome</keyword>
<dbReference type="PANTHER" id="PTHR33169">
    <property type="entry name" value="PADR-FAMILY TRANSCRIPTIONAL REGULATOR"/>
    <property type="match status" value="1"/>
</dbReference>
<evidence type="ECO:0000259" key="1">
    <source>
        <dbReference type="Pfam" id="PF03551"/>
    </source>
</evidence>
<feature type="domain" description="Transcription regulator PadR N-terminal" evidence="1">
    <location>
        <begin position="18"/>
        <end position="93"/>
    </location>
</feature>
<dbReference type="InterPro" id="IPR036388">
    <property type="entry name" value="WH-like_DNA-bd_sf"/>
</dbReference>
<organism evidence="2 3">
    <name type="scientific">Agaribacter marinus</name>
    <dbReference type="NCBI Taxonomy" id="1431249"/>
    <lineage>
        <taxon>Bacteria</taxon>
        <taxon>Pseudomonadati</taxon>
        <taxon>Pseudomonadota</taxon>
        <taxon>Gammaproteobacteria</taxon>
        <taxon>Alteromonadales</taxon>
        <taxon>Alteromonadaceae</taxon>
        <taxon>Agaribacter</taxon>
    </lineage>
</organism>
<dbReference type="InterPro" id="IPR052509">
    <property type="entry name" value="Metal_resp_DNA-bind_regulator"/>
</dbReference>
<dbReference type="Proteomes" id="UP001156601">
    <property type="component" value="Unassembled WGS sequence"/>
</dbReference>
<proteinExistence type="predicted"/>
<accession>A0AA37WGP6</accession>
<name>A0AA37WGP6_9ALTE</name>
<dbReference type="InterPro" id="IPR005149">
    <property type="entry name" value="Tscrpt_reg_PadR_N"/>
</dbReference>
<protein>
    <recommendedName>
        <fullName evidence="1">Transcription regulator PadR N-terminal domain-containing protein</fullName>
    </recommendedName>
</protein>
<dbReference type="RefSeq" id="WP_284216666.1">
    <property type="nucleotide sequence ID" value="NZ_BSOT01000005.1"/>
</dbReference>
<comment type="caution">
    <text evidence="2">The sequence shown here is derived from an EMBL/GenBank/DDBJ whole genome shotgun (WGS) entry which is preliminary data.</text>
</comment>
<dbReference type="PANTHER" id="PTHR33169:SF14">
    <property type="entry name" value="TRANSCRIPTIONAL REGULATOR RV3488"/>
    <property type="match status" value="1"/>
</dbReference>
<sequence>MSISNPNKNLGEFEQLILLAILRVNNKSHGSEIADTIEQYGNRNTNFGALYTVLSRLEQKGLVVSEVGEATAKRGGRAKKYFKVTGAGEIAVKQSVNTILNMSKGLNLLLDKTMSIQ</sequence>
<dbReference type="EMBL" id="BSOT01000005">
    <property type="protein sequence ID" value="GLR70366.1"/>
    <property type="molecule type" value="Genomic_DNA"/>
</dbReference>
<dbReference type="SUPFAM" id="SSF46785">
    <property type="entry name" value="Winged helix' DNA-binding domain"/>
    <property type="match status" value="1"/>
</dbReference>
<evidence type="ECO:0000313" key="2">
    <source>
        <dbReference type="EMBL" id="GLR70366.1"/>
    </source>
</evidence>
<evidence type="ECO:0000313" key="3">
    <source>
        <dbReference type="Proteomes" id="UP001156601"/>
    </source>
</evidence>
<reference evidence="2" key="2">
    <citation type="submission" date="2023-01" db="EMBL/GenBank/DDBJ databases">
        <title>Draft genome sequence of Agaribacter marinus strain NBRC 110023.</title>
        <authorList>
            <person name="Sun Q."/>
            <person name="Mori K."/>
        </authorList>
    </citation>
    <scope>NUCLEOTIDE SEQUENCE</scope>
    <source>
        <strain evidence="2">NBRC 110023</strain>
    </source>
</reference>
<dbReference type="AlphaFoldDB" id="A0AA37WGP6"/>
<dbReference type="Pfam" id="PF03551">
    <property type="entry name" value="PadR"/>
    <property type="match status" value="1"/>
</dbReference>
<dbReference type="Gene3D" id="1.10.10.10">
    <property type="entry name" value="Winged helix-like DNA-binding domain superfamily/Winged helix DNA-binding domain"/>
    <property type="match status" value="1"/>
</dbReference>
<dbReference type="InterPro" id="IPR036390">
    <property type="entry name" value="WH_DNA-bd_sf"/>
</dbReference>
<reference evidence="2" key="1">
    <citation type="journal article" date="2014" name="Int. J. Syst. Evol. Microbiol.">
        <title>Complete genome sequence of Corynebacterium casei LMG S-19264T (=DSM 44701T), isolated from a smear-ripened cheese.</title>
        <authorList>
            <consortium name="US DOE Joint Genome Institute (JGI-PGF)"/>
            <person name="Walter F."/>
            <person name="Albersmeier A."/>
            <person name="Kalinowski J."/>
            <person name="Ruckert C."/>
        </authorList>
    </citation>
    <scope>NUCLEOTIDE SEQUENCE</scope>
    <source>
        <strain evidence="2">NBRC 110023</strain>
    </source>
</reference>
<gene>
    <name evidence="2" type="ORF">GCM10007852_12740</name>
</gene>